<dbReference type="PANTHER" id="PTHR11638">
    <property type="entry name" value="ATP-DEPENDENT CLP PROTEASE"/>
    <property type="match status" value="1"/>
</dbReference>
<protein>
    <recommendedName>
        <fullName evidence="4">Clp ATPase C-terminal domain-containing protein</fullName>
    </recommendedName>
</protein>
<dbReference type="PANTHER" id="PTHR11638:SF18">
    <property type="entry name" value="HEAT SHOCK PROTEIN 104"/>
    <property type="match status" value="1"/>
</dbReference>
<dbReference type="GO" id="GO:0005737">
    <property type="term" value="C:cytoplasm"/>
    <property type="evidence" value="ECO:0007669"/>
    <property type="project" value="TreeGrafter"/>
</dbReference>
<dbReference type="SUPFAM" id="SSF52540">
    <property type="entry name" value="P-loop containing nucleoside triphosphate hydrolases"/>
    <property type="match status" value="1"/>
</dbReference>
<evidence type="ECO:0000313" key="5">
    <source>
        <dbReference type="EMBL" id="PJE63212.1"/>
    </source>
</evidence>
<dbReference type="EMBL" id="PFED01000031">
    <property type="protein sequence ID" value="PJE63212.1"/>
    <property type="molecule type" value="Genomic_DNA"/>
</dbReference>
<evidence type="ECO:0000259" key="4">
    <source>
        <dbReference type="SMART" id="SM01086"/>
    </source>
</evidence>
<feature type="compositionally biased region" description="Polar residues" evidence="3">
    <location>
        <begin position="390"/>
        <end position="409"/>
    </location>
</feature>
<dbReference type="AlphaFoldDB" id="A0A2M8KTG1"/>
<dbReference type="GO" id="GO:0005524">
    <property type="term" value="F:ATP binding"/>
    <property type="evidence" value="ECO:0007669"/>
    <property type="project" value="UniProtKB-KW"/>
</dbReference>
<dbReference type="InterPro" id="IPR050130">
    <property type="entry name" value="ClpA_ClpB"/>
</dbReference>
<name>A0A2M8KTG1_9BACT</name>
<evidence type="ECO:0000313" key="6">
    <source>
        <dbReference type="Proteomes" id="UP000229554"/>
    </source>
</evidence>
<accession>A0A2M8KTG1</accession>
<sequence>MENSDKGSVQVAAPMIRIDTHAISPTGLEVITSGEDVYIRKATTAKEWEKMSLVDYTKGQVVVNALPDTPDEQLPTVQFSTHTFSPQEEEIVTYKDRVWVRKPNSNNWETKTLAQYIGEETKQEKAVPSTYWDNYIFDQKGNALVIVGEEAYKKTAQGWQFMKLAEVFGETFPLEEEMKKMQKIEEDVSTKQFAKIKPKVMSELLKFMRPELVNRFDEVIIFEPLKFVHMLEIVKLQLKALSKLLEEQSLGLHVTSVAQKELVKQGFDPIYGARPLRRTIQKRVENAISELIIAEKVDEGDVIVVDFDGQKFTFTMDTSGMYLEKEEKKSYTCTWCNKSFETIVVPNSTVVCAYCGKGQTEKSEKSSDTNQRQENNLHEQEDKEDVQDQIAESGQDQEALNTNGKTNAPNPHLATL</sequence>
<keyword evidence="2" id="KW-0067">ATP-binding</keyword>
<dbReference type="SMART" id="SM01086">
    <property type="entry name" value="ClpB_D2-small"/>
    <property type="match status" value="1"/>
</dbReference>
<feature type="region of interest" description="Disordered" evidence="3">
    <location>
        <begin position="360"/>
        <end position="416"/>
    </location>
</feature>
<comment type="caution">
    <text evidence="5">The sequence shown here is derived from an EMBL/GenBank/DDBJ whole genome shotgun (WGS) entry which is preliminary data.</text>
</comment>
<dbReference type="InterPro" id="IPR019489">
    <property type="entry name" value="Clp_ATPase_C"/>
</dbReference>
<keyword evidence="1" id="KW-0547">Nucleotide-binding</keyword>
<feature type="domain" description="Clp ATPase C-terminal" evidence="4">
    <location>
        <begin position="225"/>
        <end position="314"/>
    </location>
</feature>
<reference evidence="6" key="1">
    <citation type="submission" date="2017-09" db="EMBL/GenBank/DDBJ databases">
        <title>Depth-based differentiation of microbial function through sediment-hosted aquifers and enrichment of novel symbionts in the deep terrestrial subsurface.</title>
        <authorList>
            <person name="Probst A.J."/>
            <person name="Ladd B."/>
            <person name="Jarett J.K."/>
            <person name="Geller-Mcgrath D.E."/>
            <person name="Sieber C.M.K."/>
            <person name="Emerson J.B."/>
            <person name="Anantharaman K."/>
            <person name="Thomas B.C."/>
            <person name="Malmstrom R."/>
            <person name="Stieglmeier M."/>
            <person name="Klingl A."/>
            <person name="Woyke T."/>
            <person name="Ryan C.M."/>
            <person name="Banfield J.F."/>
        </authorList>
    </citation>
    <scope>NUCLEOTIDE SEQUENCE [LARGE SCALE GENOMIC DNA]</scope>
</reference>
<dbReference type="InterPro" id="IPR027417">
    <property type="entry name" value="P-loop_NTPase"/>
</dbReference>
<evidence type="ECO:0000256" key="1">
    <source>
        <dbReference type="ARBA" id="ARBA00022741"/>
    </source>
</evidence>
<dbReference type="GO" id="GO:0034605">
    <property type="term" value="P:cellular response to heat"/>
    <property type="evidence" value="ECO:0007669"/>
    <property type="project" value="TreeGrafter"/>
</dbReference>
<proteinExistence type="predicted"/>
<dbReference type="Proteomes" id="UP000229554">
    <property type="component" value="Unassembled WGS sequence"/>
</dbReference>
<evidence type="ECO:0000256" key="2">
    <source>
        <dbReference type="ARBA" id="ARBA00022840"/>
    </source>
</evidence>
<dbReference type="GO" id="GO:0016887">
    <property type="term" value="F:ATP hydrolysis activity"/>
    <property type="evidence" value="ECO:0007669"/>
    <property type="project" value="TreeGrafter"/>
</dbReference>
<dbReference type="Gene3D" id="1.10.8.60">
    <property type="match status" value="1"/>
</dbReference>
<organism evidence="5 6">
    <name type="scientific">Candidatus Roizmanbacteria bacterium CG10_big_fil_rev_8_21_14_0_10_39_6</name>
    <dbReference type="NCBI Taxonomy" id="1974853"/>
    <lineage>
        <taxon>Bacteria</taxon>
        <taxon>Candidatus Roizmaniibacteriota</taxon>
    </lineage>
</organism>
<gene>
    <name evidence="5" type="ORF">COU88_00735</name>
</gene>
<dbReference type="Pfam" id="PF10431">
    <property type="entry name" value="ClpB_D2-small"/>
    <property type="match status" value="1"/>
</dbReference>
<evidence type="ECO:0000256" key="3">
    <source>
        <dbReference type="SAM" id="MobiDB-lite"/>
    </source>
</evidence>